<name>A0A8D8B0R1_CULPI</name>
<evidence type="ECO:0000256" key="2">
    <source>
        <dbReference type="ARBA" id="ARBA00005885"/>
    </source>
</evidence>
<feature type="region of interest" description="Disordered" evidence="6">
    <location>
        <begin position="30"/>
        <end position="65"/>
    </location>
</feature>
<accession>A0A8D8B0R1</accession>
<evidence type="ECO:0000256" key="4">
    <source>
        <dbReference type="ARBA" id="ARBA00023212"/>
    </source>
</evidence>
<sequence length="284" mass="32963">MDFDWDNISVGEPGLNTSGSFFFRNVKMERQQLEDEDDDDGVISCQSSEPDPSVAAGPSKSRAKLDQAKIQQQEACNRAYKYAQVYEKHRKALREKEERQLQEMKKFQARPAPNFTRKEPKDTAQGYGKKENVEPKFTIPVTPKQMKPERLKKAADQSKKLQDRTKPAEPSKEFKAHDARVLKEAPFQPVLAKTVVKQDPFNLRMSARLAERRQFDEQLQRAKEEKARRDAEEKRLAEERELKLLRKQKEFKANPNPFKFTKLVELSYCSCDETQSFPIIHGLT</sequence>
<evidence type="ECO:0000256" key="3">
    <source>
        <dbReference type="ARBA" id="ARBA00022490"/>
    </source>
</evidence>
<feature type="region of interest" description="Disordered" evidence="6">
    <location>
        <begin position="97"/>
        <end position="176"/>
    </location>
</feature>
<comment type="similarity">
    <text evidence="2">Belongs to the TPX2 family.</text>
</comment>
<keyword evidence="5" id="KW-0175">Coiled coil</keyword>
<feature type="compositionally biased region" description="Basic and acidic residues" evidence="6">
    <location>
        <begin position="97"/>
        <end position="106"/>
    </location>
</feature>
<organism evidence="8">
    <name type="scientific">Culex pipiens</name>
    <name type="common">House mosquito</name>
    <dbReference type="NCBI Taxonomy" id="7175"/>
    <lineage>
        <taxon>Eukaryota</taxon>
        <taxon>Metazoa</taxon>
        <taxon>Ecdysozoa</taxon>
        <taxon>Arthropoda</taxon>
        <taxon>Hexapoda</taxon>
        <taxon>Insecta</taxon>
        <taxon>Pterygota</taxon>
        <taxon>Neoptera</taxon>
        <taxon>Endopterygota</taxon>
        <taxon>Diptera</taxon>
        <taxon>Nematocera</taxon>
        <taxon>Culicoidea</taxon>
        <taxon>Culicidae</taxon>
        <taxon>Culicinae</taxon>
        <taxon>Culicini</taxon>
        <taxon>Culex</taxon>
        <taxon>Culex</taxon>
    </lineage>
</organism>
<evidence type="ECO:0000259" key="7">
    <source>
        <dbReference type="Pfam" id="PF06886"/>
    </source>
</evidence>
<dbReference type="AlphaFoldDB" id="A0A8D8B0R1"/>
<feature type="compositionally biased region" description="Basic and acidic residues" evidence="6">
    <location>
        <begin position="116"/>
        <end position="134"/>
    </location>
</feature>
<evidence type="ECO:0000256" key="5">
    <source>
        <dbReference type="SAM" id="Coils"/>
    </source>
</evidence>
<feature type="coiled-coil region" evidence="5">
    <location>
        <begin position="205"/>
        <end position="248"/>
    </location>
</feature>
<comment type="subcellular location">
    <subcellularLocation>
        <location evidence="1">Cytoplasm</location>
        <location evidence="1">Cytoskeleton</location>
    </subcellularLocation>
</comment>
<evidence type="ECO:0000313" key="8">
    <source>
        <dbReference type="EMBL" id="CAG6465258.1"/>
    </source>
</evidence>
<keyword evidence="4" id="KW-0206">Cytoskeleton</keyword>
<dbReference type="GO" id="GO:0005856">
    <property type="term" value="C:cytoskeleton"/>
    <property type="evidence" value="ECO:0007669"/>
    <property type="project" value="UniProtKB-SubCell"/>
</dbReference>
<feature type="domain" description="TPX2 C-terminal" evidence="7">
    <location>
        <begin position="201"/>
        <end position="257"/>
    </location>
</feature>
<protein>
    <submittedName>
        <fullName evidence="8">(northern house mosquito) hypothetical protein</fullName>
    </submittedName>
</protein>
<proteinExistence type="inferred from homology"/>
<feature type="compositionally biased region" description="Basic and acidic residues" evidence="6">
    <location>
        <begin position="146"/>
        <end position="176"/>
    </location>
</feature>
<keyword evidence="3" id="KW-0963">Cytoplasm</keyword>
<reference evidence="8" key="1">
    <citation type="submission" date="2021-05" db="EMBL/GenBank/DDBJ databases">
        <authorList>
            <person name="Alioto T."/>
            <person name="Alioto T."/>
            <person name="Gomez Garrido J."/>
        </authorList>
    </citation>
    <scope>NUCLEOTIDE SEQUENCE</scope>
</reference>
<evidence type="ECO:0000256" key="1">
    <source>
        <dbReference type="ARBA" id="ARBA00004245"/>
    </source>
</evidence>
<dbReference type="EMBL" id="HBUE01052977">
    <property type="protein sequence ID" value="CAG6465255.1"/>
    <property type="molecule type" value="Transcribed_RNA"/>
</dbReference>
<dbReference type="InterPro" id="IPR027329">
    <property type="entry name" value="TPX2_C"/>
</dbReference>
<evidence type="ECO:0000256" key="6">
    <source>
        <dbReference type="SAM" id="MobiDB-lite"/>
    </source>
</evidence>
<dbReference type="EMBL" id="HBUE01052980">
    <property type="protein sequence ID" value="CAG6465258.1"/>
    <property type="molecule type" value="Transcribed_RNA"/>
</dbReference>
<dbReference type="Pfam" id="PF06886">
    <property type="entry name" value="TPX2"/>
    <property type="match status" value="1"/>
</dbReference>